<sequence length="148" mass="17056">MPKIDNIKIKMINLKSRYKMKIKKADIFVIIFLLVFSLASSLIISRITSKDRGNILVIKQDSKVIKKVPLTKDQKFKIEYKGHYNIVKIKDGKAFVSDADCSDKICTHMSPISDVGETIICLPHRLYLEVYSENPKDSRKDKIDKVIR</sequence>
<dbReference type="InterPro" id="IPR038690">
    <property type="entry name" value="NusG_2_sf"/>
</dbReference>
<dbReference type="EMBL" id="LRPM01000105">
    <property type="protein sequence ID" value="KWZ75777.1"/>
    <property type="molecule type" value="Genomic_DNA"/>
</dbReference>
<proteinExistence type="predicted"/>
<evidence type="ECO:0000313" key="2">
    <source>
        <dbReference type="Proteomes" id="UP000070383"/>
    </source>
</evidence>
<dbReference type="Pfam" id="PF07009">
    <property type="entry name" value="NusG_II"/>
    <property type="match status" value="1"/>
</dbReference>
<comment type="caution">
    <text evidence="1">The sequence shown here is derived from an EMBL/GenBank/DDBJ whole genome shotgun (WGS) entry which is preliminary data.</text>
</comment>
<dbReference type="AlphaFoldDB" id="A0A133K8F6"/>
<dbReference type="Gene3D" id="2.60.320.10">
    <property type="entry name" value="N-utilization substance G protein NusG, insert domain"/>
    <property type="match status" value="1"/>
</dbReference>
<dbReference type="Proteomes" id="UP000070383">
    <property type="component" value="Unassembled WGS sequence"/>
</dbReference>
<evidence type="ECO:0000313" key="1">
    <source>
        <dbReference type="EMBL" id="KWZ75777.1"/>
    </source>
</evidence>
<gene>
    <name evidence="1" type="ORF">HMPREF3200_01943</name>
</gene>
<keyword evidence="2" id="KW-1185">Reference proteome</keyword>
<accession>A0A133K8F6</accession>
<reference evidence="2" key="1">
    <citation type="submission" date="2016-01" db="EMBL/GenBank/DDBJ databases">
        <authorList>
            <person name="Mitreva M."/>
            <person name="Pepin K.H."/>
            <person name="Mihindukulasuriya K.A."/>
            <person name="Fulton R."/>
            <person name="Fronick C."/>
            <person name="O'Laughlin M."/>
            <person name="Miner T."/>
            <person name="Herter B."/>
            <person name="Rosa B.A."/>
            <person name="Cordes M."/>
            <person name="Tomlinson C."/>
            <person name="Wollam A."/>
            <person name="Palsikar V.B."/>
            <person name="Mardis E.R."/>
            <person name="Wilson R.K."/>
        </authorList>
    </citation>
    <scope>NUCLEOTIDE SEQUENCE [LARGE SCALE GENOMIC DNA]</scope>
    <source>
        <strain evidence="2">MJR8151</strain>
    </source>
</reference>
<protein>
    <submittedName>
        <fullName evidence="1">Uncharacterized protein</fullName>
    </submittedName>
</protein>
<dbReference type="CDD" id="cd09911">
    <property type="entry name" value="Lin0431_like"/>
    <property type="match status" value="1"/>
</dbReference>
<organism evidence="1 2">
    <name type="scientific">Anaerococcus tetradius</name>
    <dbReference type="NCBI Taxonomy" id="33036"/>
    <lineage>
        <taxon>Bacteria</taxon>
        <taxon>Bacillati</taxon>
        <taxon>Bacillota</taxon>
        <taxon>Tissierellia</taxon>
        <taxon>Tissierellales</taxon>
        <taxon>Peptoniphilaceae</taxon>
        <taxon>Anaerococcus</taxon>
    </lineage>
</organism>
<name>A0A133K8F6_9FIRM</name>
<dbReference type="STRING" id="33036.HMPREF3200_01943"/>
<dbReference type="PATRIC" id="fig|33036.3.peg.1920"/>